<dbReference type="OrthoDB" id="10029153at2759"/>
<keyword evidence="2" id="KW-1015">Disulfide bond</keyword>
<dbReference type="Pfam" id="PF00431">
    <property type="entry name" value="CUB"/>
    <property type="match status" value="1"/>
</dbReference>
<feature type="region of interest" description="Disordered" evidence="4">
    <location>
        <begin position="357"/>
        <end position="443"/>
    </location>
</feature>
<evidence type="ECO:0000313" key="8">
    <source>
        <dbReference type="Proteomes" id="UP000663834"/>
    </source>
</evidence>
<evidence type="ECO:0000256" key="5">
    <source>
        <dbReference type="SAM" id="Phobius"/>
    </source>
</evidence>
<sequence length="642" mass="71460">MVVWLRPEYILAFVTSLYYCSQLVLSKTYDKFWCATAEGRHEISCSDNRALLTDVTINKVYRRGQSCEPEFHSEYLVHCQSYIDGSACEGNKTCTIEISSRDFLHCEDKIYTPTYFNIRYTCTQIHTMCTDTETIRNTLHGFILSPGYPYPMADDQKCSITIEVDPSMYIEISPIQVHLQEAIKCRGEYIEILGYNHATDHSNIGKSDNWKEYHTWCGIDHSANNPSPSARYLIPSNLLYLSLQTTNSRQPRYFKIRYKVVPPTARWQYNSGGTPNDLSITPHQPSLMMPTAAIGATKISKSSLNNSDVRNSKEILTKRTMRKEILIGIIAVVIVLIISIVVGVIIFILIKRRRSSSATNSRKKNSPSAISNSASKTTVKSPDKAPLLEKTTNSSSNMTKQKLVPERTVQITDVTTSRFKPNESSDIKPGLTNSESSPSKPPLTAVDSGIYGVDLPQDTIIALKSPSPPSSDRSKVNFADLPDVIESLPTVVVNPLSEDPIIAFADLPDVIESLPTVVVNPLSEDPIIATPIISNEIEQNESLTNDNEEKQTLLNSTIQKNACSNLVDIASSESDGTLCGSGLQSRRTSVTNQPLTFPETTDIETAVIFDETQSSVHHPIPFNPLHVILQKDANKYYTTEYI</sequence>
<dbReference type="PANTHER" id="PTHR24251">
    <property type="entry name" value="OVOCHYMASE-RELATED"/>
    <property type="match status" value="1"/>
</dbReference>
<name>A0A816EP01_9BILA</name>
<keyword evidence="1" id="KW-0677">Repeat</keyword>
<comment type="caution">
    <text evidence="7">The sequence shown here is derived from an EMBL/GenBank/DDBJ whole genome shotgun (WGS) entry which is preliminary data.</text>
</comment>
<dbReference type="SUPFAM" id="SSF49854">
    <property type="entry name" value="Spermadhesin, CUB domain"/>
    <property type="match status" value="1"/>
</dbReference>
<dbReference type="AlphaFoldDB" id="A0A816EP01"/>
<evidence type="ECO:0000256" key="1">
    <source>
        <dbReference type="ARBA" id="ARBA00022737"/>
    </source>
</evidence>
<feature type="domain" description="CUB" evidence="6">
    <location>
        <begin position="129"/>
        <end position="261"/>
    </location>
</feature>
<dbReference type="Gene3D" id="2.60.120.290">
    <property type="entry name" value="Spermadhesin, CUB domain"/>
    <property type="match status" value="1"/>
</dbReference>
<dbReference type="Proteomes" id="UP000663834">
    <property type="component" value="Unassembled WGS sequence"/>
</dbReference>
<dbReference type="InterPro" id="IPR035914">
    <property type="entry name" value="Sperma_CUB_dom_sf"/>
</dbReference>
<accession>A0A816EP01</accession>
<feature type="transmembrane region" description="Helical" evidence="5">
    <location>
        <begin position="325"/>
        <end position="350"/>
    </location>
</feature>
<evidence type="ECO:0000313" key="7">
    <source>
        <dbReference type="EMBL" id="CAF1650021.1"/>
    </source>
</evidence>
<organism evidence="7 8">
    <name type="scientific">Rotaria magnacalcarata</name>
    <dbReference type="NCBI Taxonomy" id="392030"/>
    <lineage>
        <taxon>Eukaryota</taxon>
        <taxon>Metazoa</taxon>
        <taxon>Spiralia</taxon>
        <taxon>Gnathifera</taxon>
        <taxon>Rotifera</taxon>
        <taxon>Eurotatoria</taxon>
        <taxon>Bdelloidea</taxon>
        <taxon>Philodinida</taxon>
        <taxon>Philodinidae</taxon>
        <taxon>Rotaria</taxon>
    </lineage>
</organism>
<reference evidence="7" key="1">
    <citation type="submission" date="2021-02" db="EMBL/GenBank/DDBJ databases">
        <authorList>
            <person name="Nowell W R."/>
        </authorList>
    </citation>
    <scope>NUCLEOTIDE SEQUENCE</scope>
</reference>
<keyword evidence="5" id="KW-0472">Membrane</keyword>
<dbReference type="CDD" id="cd00041">
    <property type="entry name" value="CUB"/>
    <property type="match status" value="1"/>
</dbReference>
<proteinExistence type="predicted"/>
<comment type="caution">
    <text evidence="3">Lacks conserved residue(s) required for the propagation of feature annotation.</text>
</comment>
<gene>
    <name evidence="7" type="ORF">KQP761_LOCUS29789</name>
</gene>
<keyword evidence="5" id="KW-1133">Transmembrane helix</keyword>
<dbReference type="SMART" id="SM00042">
    <property type="entry name" value="CUB"/>
    <property type="match status" value="1"/>
</dbReference>
<dbReference type="EMBL" id="CAJNOW010016404">
    <property type="protein sequence ID" value="CAF1650021.1"/>
    <property type="molecule type" value="Genomic_DNA"/>
</dbReference>
<evidence type="ECO:0000256" key="4">
    <source>
        <dbReference type="SAM" id="MobiDB-lite"/>
    </source>
</evidence>
<evidence type="ECO:0000256" key="3">
    <source>
        <dbReference type="PROSITE-ProRule" id="PRU00059"/>
    </source>
</evidence>
<evidence type="ECO:0000256" key="2">
    <source>
        <dbReference type="ARBA" id="ARBA00023157"/>
    </source>
</evidence>
<evidence type="ECO:0000259" key="6">
    <source>
        <dbReference type="PROSITE" id="PS01180"/>
    </source>
</evidence>
<feature type="compositionally biased region" description="Polar residues" evidence="4">
    <location>
        <begin position="390"/>
        <end position="400"/>
    </location>
</feature>
<keyword evidence="5" id="KW-0812">Transmembrane</keyword>
<dbReference type="PROSITE" id="PS01180">
    <property type="entry name" value="CUB"/>
    <property type="match status" value="1"/>
</dbReference>
<protein>
    <recommendedName>
        <fullName evidence="6">CUB domain-containing protein</fullName>
    </recommendedName>
</protein>
<feature type="compositionally biased region" description="Polar residues" evidence="4">
    <location>
        <begin position="409"/>
        <end position="419"/>
    </location>
</feature>
<feature type="compositionally biased region" description="Polar residues" evidence="4">
    <location>
        <begin position="366"/>
        <end position="380"/>
    </location>
</feature>
<dbReference type="InterPro" id="IPR000859">
    <property type="entry name" value="CUB_dom"/>
</dbReference>